<dbReference type="AlphaFoldDB" id="A0A927BI56"/>
<evidence type="ECO:0000313" key="1">
    <source>
        <dbReference type="EMBL" id="MBD2828088.1"/>
    </source>
</evidence>
<comment type="caution">
    <text evidence="1">The sequence shown here is derived from an EMBL/GenBank/DDBJ whole genome shotgun (WGS) entry which is preliminary data.</text>
</comment>
<gene>
    <name evidence="1" type="ORF">ID875_06565</name>
</gene>
<protein>
    <submittedName>
        <fullName evidence="1">Uncharacterized protein</fullName>
    </submittedName>
</protein>
<accession>A0A927BI56</accession>
<organism evidence="1">
    <name type="scientific">Streptomyces globisporus</name>
    <dbReference type="NCBI Taxonomy" id="1908"/>
    <lineage>
        <taxon>Bacteria</taxon>
        <taxon>Bacillati</taxon>
        <taxon>Actinomycetota</taxon>
        <taxon>Actinomycetes</taxon>
        <taxon>Kitasatosporales</taxon>
        <taxon>Streptomycetaceae</taxon>
        <taxon>Streptomyces</taxon>
    </lineage>
</organism>
<name>A0A927BI56_STRGL</name>
<proteinExistence type="predicted"/>
<reference evidence="1" key="1">
    <citation type="journal article" date="2020" name="PLoS ONE">
        <title>Isolation and characterization of Streptomyces bacteriophages and Streptomyces strains encoding biosynthetic arsenals: Streptomyces strains and phages for antibiotic discovery.</title>
        <authorList>
            <person name="Montano E.T."/>
            <person name="Nideffer J.F."/>
            <person name="Brumage L."/>
            <person name="Erb M."/>
            <person name="Derman A.I."/>
            <person name="Davis J.P."/>
            <person name="Estrada E."/>
            <person name="Fu S."/>
            <person name="Le D."/>
            <person name="Vuppala A."/>
            <person name="Tran C."/>
            <person name="Luterstein E."/>
            <person name="Lakkaraju S."/>
            <person name="Panchagnula S."/>
            <person name="Ren C."/>
            <person name="Doan J."/>
            <person name="Tran S."/>
            <person name="Soriano J."/>
            <person name="Fujita Y."/>
            <person name="Gutala P."/>
            <person name="Fujii Q."/>
            <person name="Lee M."/>
            <person name="Bui A."/>
            <person name="Villarreal C."/>
            <person name="Shing S.R."/>
            <person name="Kim S."/>
            <person name="Freeman D."/>
            <person name="Racha V."/>
            <person name="Ho A."/>
            <person name="Kumar P."/>
            <person name="Falah K."/>
            <person name="Dawson T."/>
            <person name="Enustun E."/>
            <person name="Prichard A."/>
            <person name="Gomez A."/>
            <person name="Khanna K."/>
            <person name="Trigg S."/>
            <person name="Fernandez L."/>
            <person name="Pogliano K."/>
            <person name="Pogliano J."/>
        </authorList>
    </citation>
    <scope>NUCLEOTIDE SEQUENCE</scope>
    <source>
        <strain evidence="1">QF2</strain>
    </source>
</reference>
<dbReference type="EMBL" id="JACWUS010000001">
    <property type="protein sequence ID" value="MBD2828088.1"/>
    <property type="molecule type" value="Genomic_DNA"/>
</dbReference>
<sequence>MTEKSWQLRQGERLVGTLTLEEADMFWSDCHFAPGPAWEAVRPLFAAARDAWSRGEEEAAVAADEAIHAEELALVPADGGEPITDFLIRIAGETARFRH</sequence>